<dbReference type="InterPro" id="IPR006094">
    <property type="entry name" value="Oxid_FAD_bind_N"/>
</dbReference>
<keyword evidence="7" id="KW-0812">Transmembrane</keyword>
<comment type="similarity">
    <text evidence="2">Belongs to the paxM FAD-dependent monooxygenase family.</text>
</comment>
<dbReference type="Pfam" id="PF01565">
    <property type="entry name" value="FAD_binding_4"/>
    <property type="match status" value="1"/>
</dbReference>
<evidence type="ECO:0000256" key="1">
    <source>
        <dbReference type="ARBA" id="ARBA00005466"/>
    </source>
</evidence>
<reference evidence="10" key="1">
    <citation type="journal article" date="2020" name="BMC Genomics">
        <title>Correction to: Identification and distribution of gene clusters required for synthesis of sphingolipid metabolism inhibitors in diverse species of the filamentous fungus Fusarium.</title>
        <authorList>
            <person name="Kim H.S."/>
            <person name="Lohmar J.M."/>
            <person name="Busman M."/>
            <person name="Brown D.W."/>
            <person name="Naumann T.A."/>
            <person name="Divon H.H."/>
            <person name="Lysoe E."/>
            <person name="Uhlig S."/>
            <person name="Proctor R.H."/>
        </authorList>
    </citation>
    <scope>NUCLEOTIDE SEQUENCE</scope>
    <source>
        <strain evidence="10">NRRL 20472</strain>
    </source>
</reference>
<dbReference type="PROSITE" id="PS00862">
    <property type="entry name" value="OX2_COVAL_FAD"/>
    <property type="match status" value="1"/>
</dbReference>
<proteinExistence type="inferred from homology"/>
<dbReference type="PANTHER" id="PTHR13789">
    <property type="entry name" value="MONOOXYGENASE"/>
    <property type="match status" value="1"/>
</dbReference>
<dbReference type="SUPFAM" id="SSF56176">
    <property type="entry name" value="FAD-binding/transporter-associated domain-like"/>
    <property type="match status" value="1"/>
</dbReference>
<reference evidence="10" key="2">
    <citation type="submission" date="2020-05" db="EMBL/GenBank/DDBJ databases">
        <authorList>
            <person name="Kim H.-S."/>
            <person name="Proctor R.H."/>
            <person name="Brown D.W."/>
        </authorList>
    </citation>
    <scope>NUCLEOTIDE SEQUENCE</scope>
    <source>
        <strain evidence="10">NRRL 20472</strain>
    </source>
</reference>
<dbReference type="EMBL" id="JABEXW010000567">
    <property type="protein sequence ID" value="KAF4962119.1"/>
    <property type="molecule type" value="Genomic_DNA"/>
</dbReference>
<evidence type="ECO:0000256" key="7">
    <source>
        <dbReference type="SAM" id="Phobius"/>
    </source>
</evidence>
<evidence type="ECO:0000259" key="9">
    <source>
        <dbReference type="PROSITE" id="PS51387"/>
    </source>
</evidence>
<dbReference type="InterPro" id="IPR036318">
    <property type="entry name" value="FAD-bd_PCMH-like_sf"/>
</dbReference>
<comment type="caution">
    <text evidence="10">The sequence shown here is derived from an EMBL/GenBank/DDBJ whole genome shotgun (WGS) entry which is preliminary data.</text>
</comment>
<dbReference type="PANTHER" id="PTHR13789:SF238">
    <property type="entry name" value="PUTATIVE (AFU_ORTHOLOGUE AFUA_2G01680)-RELATED"/>
    <property type="match status" value="1"/>
</dbReference>
<dbReference type="OrthoDB" id="415825at2759"/>
<keyword evidence="5" id="KW-0560">Oxidoreductase</keyword>
<dbReference type="InterPro" id="IPR016166">
    <property type="entry name" value="FAD-bd_PCMH"/>
</dbReference>
<dbReference type="GO" id="GO:0071949">
    <property type="term" value="F:FAD binding"/>
    <property type="evidence" value="ECO:0007669"/>
    <property type="project" value="InterPro"/>
</dbReference>
<dbReference type="FunFam" id="3.50.50.60:FF:000115">
    <property type="entry name" value="Salicylate hydroxylase, putative"/>
    <property type="match status" value="1"/>
</dbReference>
<dbReference type="Gene3D" id="3.30.43.10">
    <property type="entry name" value="Uridine Diphospho-n-acetylenolpyruvylglucosamine Reductase, domain 2"/>
    <property type="match status" value="1"/>
</dbReference>
<evidence type="ECO:0000256" key="4">
    <source>
        <dbReference type="ARBA" id="ARBA00022827"/>
    </source>
</evidence>
<keyword evidence="3" id="KW-0285">Flavoprotein</keyword>
<keyword evidence="4" id="KW-0274">FAD</keyword>
<dbReference type="InterPro" id="IPR050493">
    <property type="entry name" value="FAD-dep_Monooxygenase_BioMet"/>
</dbReference>
<feature type="transmembrane region" description="Helical" evidence="7">
    <location>
        <begin position="433"/>
        <end position="456"/>
    </location>
</feature>
<keyword evidence="11" id="KW-1185">Reference proteome</keyword>
<dbReference type="SUPFAM" id="SSF54373">
    <property type="entry name" value="FAD-linked reductases, C-terminal domain"/>
    <property type="match status" value="1"/>
</dbReference>
<feature type="domain" description="FAD-binding PCMH-type" evidence="9">
    <location>
        <begin position="482"/>
        <end position="655"/>
    </location>
</feature>
<dbReference type="GO" id="GO:0004497">
    <property type="term" value="F:monooxygenase activity"/>
    <property type="evidence" value="ECO:0007669"/>
    <property type="project" value="UniProtKB-KW"/>
</dbReference>
<dbReference type="Proteomes" id="UP000622797">
    <property type="component" value="Unassembled WGS sequence"/>
</dbReference>
<feature type="chain" id="PRO_5034000416" description="FAD-binding PCMH-type domain-containing protein" evidence="8">
    <location>
        <begin position="19"/>
        <end position="926"/>
    </location>
</feature>
<dbReference type="Gene3D" id="3.30.465.10">
    <property type="match status" value="1"/>
</dbReference>
<dbReference type="InterPro" id="IPR016169">
    <property type="entry name" value="FAD-bd_PCMH_sub2"/>
</dbReference>
<evidence type="ECO:0000256" key="5">
    <source>
        <dbReference type="ARBA" id="ARBA00023002"/>
    </source>
</evidence>
<organism evidence="10 11">
    <name type="scientific">Fusarium sarcochroum</name>
    <dbReference type="NCBI Taxonomy" id="1208366"/>
    <lineage>
        <taxon>Eukaryota</taxon>
        <taxon>Fungi</taxon>
        <taxon>Dikarya</taxon>
        <taxon>Ascomycota</taxon>
        <taxon>Pezizomycotina</taxon>
        <taxon>Sordariomycetes</taxon>
        <taxon>Hypocreomycetidae</taxon>
        <taxon>Hypocreales</taxon>
        <taxon>Nectriaceae</taxon>
        <taxon>Fusarium</taxon>
        <taxon>Fusarium lateritium species complex</taxon>
    </lineage>
</organism>
<evidence type="ECO:0000256" key="8">
    <source>
        <dbReference type="SAM" id="SignalP"/>
    </source>
</evidence>
<evidence type="ECO:0000256" key="6">
    <source>
        <dbReference type="ARBA" id="ARBA00023033"/>
    </source>
</evidence>
<dbReference type="Gene3D" id="3.40.462.20">
    <property type="match status" value="1"/>
</dbReference>
<dbReference type="PROSITE" id="PS51387">
    <property type="entry name" value="FAD_PCMH"/>
    <property type="match status" value="1"/>
</dbReference>
<keyword evidence="8" id="KW-0732">Signal</keyword>
<dbReference type="AlphaFoldDB" id="A0A8H4X5U5"/>
<evidence type="ECO:0000256" key="2">
    <source>
        <dbReference type="ARBA" id="ARBA00007992"/>
    </source>
</evidence>
<dbReference type="Gene3D" id="3.50.50.60">
    <property type="entry name" value="FAD/NAD(P)-binding domain"/>
    <property type="match status" value="1"/>
</dbReference>
<evidence type="ECO:0000313" key="10">
    <source>
        <dbReference type="EMBL" id="KAF4962119.1"/>
    </source>
</evidence>
<evidence type="ECO:0000313" key="11">
    <source>
        <dbReference type="Proteomes" id="UP000622797"/>
    </source>
</evidence>
<sequence length="926" mass="103621">MPLNIVVIGAGLGGLAAALSIKQESPAHDVLVVESAPVLAEIGAGLQLTPNATRLLLRWGLKPSLEHLASSPEEFVIRRFDGLKVLGHCKDFAAEMLGKYKSPYWDMHRADLQLAMFKRAKSLGIRFEFGTTVTDVDLTISQLTTDKGDKITGDLVIAADGLWSKTRSKVLGRPSQPIATGDLAYRIVLKKEDIQDPELREFIDKPRVCLWAGPECHAIYYPLKNNTMANIVLLVPDNLPDNVAKMSGDLSEMRAIFEKWDPLLQKFLSQVDKIDKWKLMHLDELERWYNEEATFAFLGDSCHPMLPYMAQGAGSAIEDGAALGIILSKVDRREQLPRALKTYENFRIPRSSALQKWSMKQRHINHLPDGPEQEARDRLAESQLYDQQPGYPFYWINPAAQDFVYGYDVVAELEKIGVRATGSINSQGTQSKLLSALIYTYIYIYIYIFIFILNMASLPKILSRDSEGYDQARRKFFNGRVPDIHPTEIAFLSTTAEVVTAVKRARDNGWKIGVRSGGHLFFCNALLEGGLLIDTRHLNKDIEYDTATNIATVSPGHRVENVTTFLEARGRFFPSGHSRSVAVGGFLLAGGQGCFMRGWGYTAPTWVTQLEVVTSEGETVIANKTQNSDLFWAAPGSGQGFFGVVTRIWVKTIPTRKLFDKTVIVDSTDIFKPLLKWTIEMSRKVPKYGVDLFYCTFFADKDDPNGGHESAAKRVFFAINLTIFADSLGEAVVLASPLETLPQGFKKYIVTTVPLVERTWDELWGLQESFQPQGNGERWNVDSILVDPKVADDELIEAITPALYDLPSRLSSGTLCPMDYYPDEAYQALSLPQMAYVSTMCCWKDPKHDAAVDKWLLDAYTKADEVSCGVYVADFNVNHRKPKVMTDSALKKWLEIRNKWDPSETFIGHRGFSSVLDGKKGLGSRL</sequence>
<gene>
    <name evidence="10" type="ORF">FSARC_9779</name>
</gene>
<comment type="similarity">
    <text evidence="1">Belongs to the oxygen-dependent FAD-linked oxidoreductase family.</text>
</comment>
<dbReference type="InterPro" id="IPR006093">
    <property type="entry name" value="Oxy_OxRdtase_FAD_BS"/>
</dbReference>
<dbReference type="InterPro" id="IPR002938">
    <property type="entry name" value="FAD-bd"/>
</dbReference>
<dbReference type="SUPFAM" id="SSF51905">
    <property type="entry name" value="FAD/NAD(P)-binding domain"/>
    <property type="match status" value="1"/>
</dbReference>
<evidence type="ECO:0000256" key="3">
    <source>
        <dbReference type="ARBA" id="ARBA00022630"/>
    </source>
</evidence>
<dbReference type="PRINTS" id="PR00420">
    <property type="entry name" value="RNGMNOXGNASE"/>
</dbReference>
<dbReference type="InterPro" id="IPR036188">
    <property type="entry name" value="FAD/NAD-bd_sf"/>
</dbReference>
<dbReference type="InterPro" id="IPR016167">
    <property type="entry name" value="FAD-bd_PCMH_sub1"/>
</dbReference>
<protein>
    <recommendedName>
        <fullName evidence="9">FAD-binding PCMH-type domain-containing protein</fullName>
    </recommendedName>
</protein>
<feature type="signal peptide" evidence="8">
    <location>
        <begin position="1"/>
        <end position="18"/>
    </location>
</feature>
<keyword evidence="7" id="KW-1133">Transmembrane helix</keyword>
<keyword evidence="6" id="KW-0503">Monooxygenase</keyword>
<name>A0A8H4X5U5_9HYPO</name>
<keyword evidence="7" id="KW-0472">Membrane</keyword>
<dbReference type="Pfam" id="PF01494">
    <property type="entry name" value="FAD_binding_3"/>
    <property type="match status" value="1"/>
</dbReference>
<accession>A0A8H4X5U5</accession>